<name>C7DGH9_MICA2</name>
<proteinExistence type="predicted"/>
<evidence type="ECO:0000313" key="3">
    <source>
        <dbReference type="Proteomes" id="UP000332487"/>
    </source>
</evidence>
<keyword evidence="3" id="KW-1185">Reference proteome</keyword>
<evidence type="ECO:0000256" key="1">
    <source>
        <dbReference type="SAM" id="Phobius"/>
    </source>
</evidence>
<feature type="transmembrane region" description="Helical" evidence="1">
    <location>
        <begin position="227"/>
        <end position="252"/>
    </location>
</feature>
<keyword evidence="1" id="KW-0812">Transmembrane</keyword>
<protein>
    <submittedName>
        <fullName evidence="2">Uncharacterized protein</fullName>
    </submittedName>
</protein>
<keyword evidence="1" id="KW-0472">Membrane</keyword>
<reference evidence="2 3" key="2">
    <citation type="journal article" date="2010" name="Proc. Natl. Acad. Sci. U.S.A.">
        <title>Enigmatic, ultrasmall, uncultivated Archaea.</title>
        <authorList>
            <person name="Baker B.J."/>
            <person name="Comolli L.R."/>
            <person name="Dick G.J."/>
            <person name="Hauser L.J."/>
            <person name="Hyatt D."/>
            <person name="Dill B.D."/>
            <person name="Land M.L."/>
            <person name="Verberkmoes N.C."/>
            <person name="Hettich R.L."/>
            <person name="Banfield J.F."/>
        </authorList>
    </citation>
    <scope>NUCLEOTIDE SEQUENCE [LARGE SCALE GENOMIC DNA]</scope>
    <source>
        <strain evidence="2">ARMAN-2</strain>
    </source>
</reference>
<sequence>MRQALVIAVLAIMLATFLAQTSDASYTVTYLNTTVYLNANTSARVVEILNLSISNSSISQYRTDRLALNLTLSTWQSLVGPELVEHIINPKSGVYKFEFLPGPLMVDYNGAHTYLMMNYYVKNVTSVTETGPRLFKYTFNPDVFNFEHAASGQVLPQNTSFTIVFPNTSTISSVYPIPDYPAKGFTSGYSNVTKISWNNGEPLSKFTLTFYTHESLQEEVINFFKGIYGALGMFTYVIIAAVILVLIMYTYLKVAG</sequence>
<dbReference type="EMBL" id="GG697238">
    <property type="protein sequence ID" value="EET90326.1"/>
    <property type="molecule type" value="Genomic_DNA"/>
</dbReference>
<reference evidence="2 3" key="1">
    <citation type="journal article" date="2009" name="Genome Biol.">
        <title>Community-wide analysis of microbial genome sequence signatures.</title>
        <authorList>
            <person name="Dick G.J."/>
            <person name="Andersson A.F."/>
            <person name="Baker B.J."/>
            <person name="Simmons S.L."/>
            <person name="Thomas B.C."/>
            <person name="Yelton A.P."/>
            <person name="Banfield J.F."/>
        </authorList>
    </citation>
    <scope>NUCLEOTIDE SEQUENCE [LARGE SCALE GENOMIC DNA]</scope>
    <source>
        <strain evidence="2">ARMAN-2</strain>
    </source>
</reference>
<keyword evidence="1" id="KW-1133">Transmembrane helix</keyword>
<dbReference type="AlphaFoldDB" id="C7DGH9"/>
<organism evidence="2 3">
    <name type="scientific">Candidatus Micrarchaeum acidiphilum ARMAN-2</name>
    <dbReference type="NCBI Taxonomy" id="425595"/>
    <lineage>
        <taxon>Archaea</taxon>
        <taxon>Candidatus Micrarchaeota</taxon>
        <taxon>Candidatus Micrarchaeia</taxon>
        <taxon>Candidatus Micrarchaeales</taxon>
        <taxon>Candidatus Micrarchaeaceae</taxon>
        <taxon>Candidatus Micrarchaeum</taxon>
    </lineage>
</organism>
<gene>
    <name evidence="2" type="ORF">UNLARM2_0181</name>
</gene>
<accession>C7DGH9</accession>
<dbReference type="Proteomes" id="UP000332487">
    <property type="component" value="Unassembled WGS sequence"/>
</dbReference>
<evidence type="ECO:0000313" key="2">
    <source>
        <dbReference type="EMBL" id="EET90326.1"/>
    </source>
</evidence>